<sequence>MPLHASGERHALVIDLDRPGKGPSFHPDRAIGAGIDGGHAGDMDRLFTPRNVAAMKRAGLRALTYRLRTELGIEAWHWNPAGQWSDPARAEGYWTSSDVPGRPIRLSWGYRLPRRGDTDDNANDDGWSRLTDGDRATFWKSNPYLDPAALGDGQAHPQWLMLHFRRTVLIDRAVIDWATPWATRYAVQYWSGADDYDPHGEWITFPHGAIDHGAGGRNELVLADRPVATTHVRVLLLAASGTAPDGARDWRDRAGFAVREVAFGTAGPDGRLSDAVVHAPSHAGQTVAHVSSTDPWHRAVDRDPNLEQVGLDRIFASGLGFGGPVMIPTGLLYDTPENEAAELRYASRRHWPVTRIELGEEPDGQYAPPADYGALYLAAVDRLRGIIPGARFGGPSMQSGFTVTELLPEARGYWARRFLDYLKQRGRLGDLGFFSFEFYPFDDICGDLADKLQQSSRMLDEVGRVLDDSGLPRQVPRIISEYGFSAFSGRAESDLPSAVLTAGVIGQWLAGGGSAAYLFGYGPNWPARPAQACAGYGNMMLFMADAAGQAGPPLAAFHAARLVTRDWTLAGGGAHRILPARIEGMADRAVSAWALRRPDGRIAVLVVNRSAERAFDLPLVGLKGGRRAALGGPAQVWRFGAGEYRWFDAEAQSRPVVSRPAVRAGLGAGPVTVHVAPQSVVVVRFGAR</sequence>
<name>A0ABV7IRQ8_9SPHN</name>
<comment type="caution">
    <text evidence="1">The sequence shown here is derived from an EMBL/GenBank/DDBJ whole genome shotgun (WGS) entry which is preliminary data.</text>
</comment>
<evidence type="ECO:0000313" key="2">
    <source>
        <dbReference type="Proteomes" id="UP001595604"/>
    </source>
</evidence>
<dbReference type="EMBL" id="JBHRTQ010000008">
    <property type="protein sequence ID" value="MFC3174637.1"/>
    <property type="molecule type" value="Genomic_DNA"/>
</dbReference>
<dbReference type="SUPFAM" id="SSF51445">
    <property type="entry name" value="(Trans)glycosidases"/>
    <property type="match status" value="1"/>
</dbReference>
<keyword evidence="2" id="KW-1185">Reference proteome</keyword>
<accession>A0ABV7IRQ8</accession>
<dbReference type="InterPro" id="IPR017853">
    <property type="entry name" value="GH"/>
</dbReference>
<dbReference type="RefSeq" id="WP_379510021.1">
    <property type="nucleotide sequence ID" value="NZ_JBHRTQ010000008.1"/>
</dbReference>
<protein>
    <recommendedName>
        <fullName evidence="3">Glycosyl hydrolase family 5</fullName>
    </recommendedName>
</protein>
<evidence type="ECO:0000313" key="1">
    <source>
        <dbReference type="EMBL" id="MFC3174637.1"/>
    </source>
</evidence>
<dbReference type="Gene3D" id="2.60.120.260">
    <property type="entry name" value="Galactose-binding domain-like"/>
    <property type="match status" value="1"/>
</dbReference>
<proteinExistence type="predicted"/>
<dbReference type="Proteomes" id="UP001595604">
    <property type="component" value="Unassembled WGS sequence"/>
</dbReference>
<dbReference type="SUPFAM" id="SSF49785">
    <property type="entry name" value="Galactose-binding domain-like"/>
    <property type="match status" value="1"/>
</dbReference>
<organism evidence="1 2">
    <name type="scientific">Novosphingobium bradum</name>
    <dbReference type="NCBI Taxonomy" id="1737444"/>
    <lineage>
        <taxon>Bacteria</taxon>
        <taxon>Pseudomonadati</taxon>
        <taxon>Pseudomonadota</taxon>
        <taxon>Alphaproteobacteria</taxon>
        <taxon>Sphingomonadales</taxon>
        <taxon>Sphingomonadaceae</taxon>
        <taxon>Novosphingobium</taxon>
    </lineage>
</organism>
<dbReference type="InterPro" id="IPR008979">
    <property type="entry name" value="Galactose-bd-like_sf"/>
</dbReference>
<reference evidence="2" key="1">
    <citation type="journal article" date="2019" name="Int. J. Syst. Evol. Microbiol.">
        <title>The Global Catalogue of Microorganisms (GCM) 10K type strain sequencing project: providing services to taxonomists for standard genome sequencing and annotation.</title>
        <authorList>
            <consortium name="The Broad Institute Genomics Platform"/>
            <consortium name="The Broad Institute Genome Sequencing Center for Infectious Disease"/>
            <person name="Wu L."/>
            <person name="Ma J."/>
        </authorList>
    </citation>
    <scope>NUCLEOTIDE SEQUENCE [LARGE SCALE GENOMIC DNA]</scope>
    <source>
        <strain evidence="2">KCTC 42984</strain>
    </source>
</reference>
<gene>
    <name evidence="1" type="ORF">ACFOD9_10270</name>
</gene>
<evidence type="ECO:0008006" key="3">
    <source>
        <dbReference type="Google" id="ProtNLM"/>
    </source>
</evidence>
<dbReference type="Gene3D" id="3.20.20.80">
    <property type="entry name" value="Glycosidases"/>
    <property type="match status" value="1"/>
</dbReference>